<evidence type="ECO:0000256" key="8">
    <source>
        <dbReference type="PROSITE-ProRule" id="PRU00175"/>
    </source>
</evidence>
<dbReference type="OMA" id="PETTHMA"/>
<dbReference type="SUPFAM" id="SSF57850">
    <property type="entry name" value="RING/U-box"/>
    <property type="match status" value="1"/>
</dbReference>
<evidence type="ECO:0000256" key="7">
    <source>
        <dbReference type="ARBA" id="ARBA00022833"/>
    </source>
</evidence>
<evidence type="ECO:0000313" key="11">
    <source>
        <dbReference type="EMBL" id="KAF8403401.1"/>
    </source>
</evidence>
<feature type="compositionally biased region" description="Low complexity" evidence="9">
    <location>
        <begin position="343"/>
        <end position="352"/>
    </location>
</feature>
<evidence type="ECO:0000256" key="4">
    <source>
        <dbReference type="ARBA" id="ARBA00022723"/>
    </source>
</evidence>
<comment type="catalytic activity">
    <reaction evidence="1">
        <text>S-ubiquitinyl-[E2 ubiquitin-conjugating enzyme]-L-cysteine + [acceptor protein]-L-lysine = [E2 ubiquitin-conjugating enzyme]-L-cysteine + N(6)-ubiquitinyl-[acceptor protein]-L-lysine.</text>
        <dbReference type="EC" id="2.3.2.27"/>
    </reaction>
</comment>
<keyword evidence="12" id="KW-1185">Reference proteome</keyword>
<feature type="compositionally biased region" description="Polar residues" evidence="9">
    <location>
        <begin position="250"/>
        <end position="261"/>
    </location>
</feature>
<dbReference type="PANTHER" id="PTHR46463:SF27">
    <property type="entry name" value="OS03G0788800 PROTEIN"/>
    <property type="match status" value="1"/>
</dbReference>
<dbReference type="FunFam" id="3.30.40.10:FF:000746">
    <property type="entry name" value="E3 ubiquitin-protein ligase RHF2A"/>
    <property type="match status" value="1"/>
</dbReference>
<dbReference type="InterPro" id="IPR001841">
    <property type="entry name" value="Znf_RING"/>
</dbReference>
<feature type="domain" description="RING-type" evidence="10">
    <location>
        <begin position="35"/>
        <end position="75"/>
    </location>
</feature>
<dbReference type="Pfam" id="PF13639">
    <property type="entry name" value="zf-RING_2"/>
    <property type="match status" value="1"/>
</dbReference>
<gene>
    <name evidence="11" type="ORF">HHK36_011503</name>
</gene>
<evidence type="ECO:0000256" key="3">
    <source>
        <dbReference type="ARBA" id="ARBA00022679"/>
    </source>
</evidence>
<evidence type="ECO:0000256" key="6">
    <source>
        <dbReference type="ARBA" id="ARBA00022786"/>
    </source>
</evidence>
<keyword evidence="3" id="KW-0808">Transferase</keyword>
<evidence type="ECO:0000256" key="9">
    <source>
        <dbReference type="SAM" id="MobiDB-lite"/>
    </source>
</evidence>
<feature type="region of interest" description="Disordered" evidence="9">
    <location>
        <begin position="247"/>
        <end position="277"/>
    </location>
</feature>
<dbReference type="AlphaFoldDB" id="A0A834ZGF9"/>
<dbReference type="PROSITE" id="PS50089">
    <property type="entry name" value="ZF_RING_2"/>
    <property type="match status" value="1"/>
</dbReference>
<name>A0A834ZGF9_TETSI</name>
<feature type="region of interest" description="Disordered" evidence="9">
    <location>
        <begin position="338"/>
        <end position="391"/>
    </location>
</feature>
<keyword evidence="7" id="KW-0862">Zinc</keyword>
<dbReference type="Gene3D" id="3.30.40.10">
    <property type="entry name" value="Zinc/RING finger domain, C3HC4 (zinc finger)"/>
    <property type="match status" value="1"/>
</dbReference>
<evidence type="ECO:0000313" key="12">
    <source>
        <dbReference type="Proteomes" id="UP000655225"/>
    </source>
</evidence>
<reference evidence="11 12" key="1">
    <citation type="submission" date="2020-04" db="EMBL/GenBank/DDBJ databases">
        <title>Plant Genome Project.</title>
        <authorList>
            <person name="Zhang R.-G."/>
        </authorList>
    </citation>
    <scope>NUCLEOTIDE SEQUENCE [LARGE SCALE GENOMIC DNA]</scope>
    <source>
        <strain evidence="11">YNK0</strain>
        <tissue evidence="11">Leaf</tissue>
    </source>
</reference>
<protein>
    <recommendedName>
        <fullName evidence="2">RING-type E3 ubiquitin transferase</fullName>
        <ecNumber evidence="2">2.3.2.27</ecNumber>
    </recommendedName>
</protein>
<dbReference type="GO" id="GO:0061630">
    <property type="term" value="F:ubiquitin protein ligase activity"/>
    <property type="evidence" value="ECO:0007669"/>
    <property type="project" value="UniProtKB-EC"/>
</dbReference>
<feature type="compositionally biased region" description="Polar residues" evidence="9">
    <location>
        <begin position="360"/>
        <end position="391"/>
    </location>
</feature>
<dbReference type="OrthoDB" id="1681166at2759"/>
<dbReference type="Proteomes" id="UP000655225">
    <property type="component" value="Unassembled WGS sequence"/>
</dbReference>
<organism evidence="11 12">
    <name type="scientific">Tetracentron sinense</name>
    <name type="common">Spur-leaf</name>
    <dbReference type="NCBI Taxonomy" id="13715"/>
    <lineage>
        <taxon>Eukaryota</taxon>
        <taxon>Viridiplantae</taxon>
        <taxon>Streptophyta</taxon>
        <taxon>Embryophyta</taxon>
        <taxon>Tracheophyta</taxon>
        <taxon>Spermatophyta</taxon>
        <taxon>Magnoliopsida</taxon>
        <taxon>Trochodendrales</taxon>
        <taxon>Trochodendraceae</taxon>
        <taxon>Tetracentron</taxon>
    </lineage>
</organism>
<evidence type="ECO:0000256" key="1">
    <source>
        <dbReference type="ARBA" id="ARBA00000900"/>
    </source>
</evidence>
<accession>A0A834ZGF9</accession>
<dbReference type="EMBL" id="JABCRI010000007">
    <property type="protein sequence ID" value="KAF8403401.1"/>
    <property type="molecule type" value="Genomic_DNA"/>
</dbReference>
<dbReference type="SMART" id="SM00184">
    <property type="entry name" value="RING"/>
    <property type="match status" value="1"/>
</dbReference>
<dbReference type="PANTHER" id="PTHR46463">
    <property type="entry name" value="ZINC FINGER, RING/FYVE/PHD-TYPE"/>
    <property type="match status" value="1"/>
</dbReference>
<keyword evidence="6" id="KW-0833">Ubl conjugation pathway</keyword>
<evidence type="ECO:0000259" key="10">
    <source>
        <dbReference type="PROSITE" id="PS50089"/>
    </source>
</evidence>
<dbReference type="EC" id="2.3.2.27" evidence="2"/>
<evidence type="ECO:0000256" key="5">
    <source>
        <dbReference type="ARBA" id="ARBA00022771"/>
    </source>
</evidence>
<dbReference type="GO" id="GO:0008270">
    <property type="term" value="F:zinc ion binding"/>
    <property type="evidence" value="ECO:0007669"/>
    <property type="project" value="UniProtKB-KW"/>
</dbReference>
<comment type="caution">
    <text evidence="11">The sequence shown here is derived from an EMBL/GenBank/DDBJ whole genome shotgun (WGS) entry which is preliminary data.</text>
</comment>
<keyword evidence="4" id="KW-0479">Metal-binding</keyword>
<proteinExistence type="predicted"/>
<keyword evidence="5 8" id="KW-0863">Zinc-finger</keyword>
<feature type="region of interest" description="Disordered" evidence="9">
    <location>
        <begin position="170"/>
        <end position="201"/>
    </location>
</feature>
<evidence type="ECO:0000256" key="2">
    <source>
        <dbReference type="ARBA" id="ARBA00012483"/>
    </source>
</evidence>
<sequence>MEVPEMDETQKSESHLTSAAAFVEGGIQEACDDACSICLEAFCDSEPSTVTSCKHEFHLQCILEWCQRSSQCPMCWQLISLKDPTSQELLESVQRERSFRFNPSRNGAIFHHPTLGDFELPHFPVGANDAELEERIIQHLAAAAAMGRARHMARREGQRSRSSAHGRPQFMVFSTHPNAPPSGPASASLAERGGENVPAPAANLSAPLMVVGEEPSLRITELPPAQTDQISSSPSGSNVLVANQHGISVDNRSSGSQSSPVTRDRAGPSEFQSFSDSVKSRFNSVSMRYKESISKSTRGWKEKLFSRNTSMADLGSEFKKEVNAGIANVSRMMERLETRENNRASGASASNNLEDRPDANLSNQRIADTHGNISLNDSSMPASCAASSGSN</sequence>
<dbReference type="InterPro" id="IPR013083">
    <property type="entry name" value="Znf_RING/FYVE/PHD"/>
</dbReference>